<name>A0A376AEL1_9HYPH</name>
<dbReference type="InterPro" id="IPR007332">
    <property type="entry name" value="DUF411"/>
</dbReference>
<evidence type="ECO:0008006" key="4">
    <source>
        <dbReference type="Google" id="ProtNLM"/>
    </source>
</evidence>
<dbReference type="AlphaFoldDB" id="A0A376AEL1"/>
<gene>
    <name evidence="2" type="ORF">RHIZ70_1808</name>
</gene>
<feature type="signal peptide" evidence="1">
    <location>
        <begin position="1"/>
        <end position="22"/>
    </location>
</feature>
<proteinExistence type="predicted"/>
<protein>
    <recommendedName>
        <fullName evidence="4">Metal-binding protein</fullName>
    </recommendedName>
</protein>
<dbReference type="OrthoDB" id="14727at2"/>
<dbReference type="Proteomes" id="UP000254764">
    <property type="component" value="Unassembled WGS sequence"/>
</dbReference>
<keyword evidence="1" id="KW-0732">Signal</keyword>
<accession>A0A376AEL1</accession>
<organism evidence="2 3">
    <name type="scientific">Ciceribacter selenitireducens ATCC BAA-1503</name>
    <dbReference type="NCBI Taxonomy" id="1336235"/>
    <lineage>
        <taxon>Bacteria</taxon>
        <taxon>Pseudomonadati</taxon>
        <taxon>Pseudomonadota</taxon>
        <taxon>Alphaproteobacteria</taxon>
        <taxon>Hyphomicrobiales</taxon>
        <taxon>Rhizobiaceae</taxon>
        <taxon>Ciceribacter</taxon>
    </lineage>
</organism>
<sequence length="145" mass="14986">MELKHMSIAAVMVALSAASAAAQTVHVFKDAGCGCCGGWVAHMRQSGFKVQATNVMPEQMNALKAKAGITTDTASCHTAFVEGYVIEGHVPATDVARLLKTKPDAIGLSVPGMPMGSPGMEGGSPEPYQVLLINGSGSTTIFVEH</sequence>
<dbReference type="RefSeq" id="WP_115672530.1">
    <property type="nucleotide sequence ID" value="NZ_UEYP01000021.1"/>
</dbReference>
<keyword evidence="3" id="KW-1185">Reference proteome</keyword>
<evidence type="ECO:0000313" key="2">
    <source>
        <dbReference type="EMBL" id="SSC66100.1"/>
    </source>
</evidence>
<dbReference type="EMBL" id="UEYP01000021">
    <property type="protein sequence ID" value="SSC66100.1"/>
    <property type="molecule type" value="Genomic_DNA"/>
</dbReference>
<reference evidence="3" key="1">
    <citation type="submission" date="2018-07" db="EMBL/GenBank/DDBJ databases">
        <authorList>
            <person name="Peiro R."/>
            <person name="Begona"/>
            <person name="Cbmso G."/>
            <person name="Lopez M."/>
            <person name="Gonzalez S."/>
        </authorList>
    </citation>
    <scope>NUCLEOTIDE SEQUENCE [LARGE SCALE GENOMIC DNA]</scope>
</reference>
<evidence type="ECO:0000313" key="3">
    <source>
        <dbReference type="Proteomes" id="UP000254764"/>
    </source>
</evidence>
<dbReference type="Pfam" id="PF04214">
    <property type="entry name" value="DUF411"/>
    <property type="match status" value="1"/>
</dbReference>
<evidence type="ECO:0000256" key="1">
    <source>
        <dbReference type="SAM" id="SignalP"/>
    </source>
</evidence>
<feature type="chain" id="PRO_5016672121" description="Metal-binding protein" evidence="1">
    <location>
        <begin position="23"/>
        <end position="145"/>
    </location>
</feature>